<organism evidence="1">
    <name type="scientific">Rhizophora mucronata</name>
    <name type="common">Asiatic mangrove</name>
    <dbReference type="NCBI Taxonomy" id="61149"/>
    <lineage>
        <taxon>Eukaryota</taxon>
        <taxon>Viridiplantae</taxon>
        <taxon>Streptophyta</taxon>
        <taxon>Embryophyta</taxon>
        <taxon>Tracheophyta</taxon>
        <taxon>Spermatophyta</taxon>
        <taxon>Magnoliopsida</taxon>
        <taxon>eudicotyledons</taxon>
        <taxon>Gunneridae</taxon>
        <taxon>Pentapetalae</taxon>
        <taxon>rosids</taxon>
        <taxon>fabids</taxon>
        <taxon>Malpighiales</taxon>
        <taxon>Rhizophoraceae</taxon>
        <taxon>Rhizophora</taxon>
    </lineage>
</organism>
<sequence>MILFVRRVSKLSKVILCNFI</sequence>
<evidence type="ECO:0000313" key="1">
    <source>
        <dbReference type="EMBL" id="MBX73276.1"/>
    </source>
</evidence>
<protein>
    <submittedName>
        <fullName evidence="1">Uncharacterized protein</fullName>
    </submittedName>
</protein>
<proteinExistence type="predicted"/>
<dbReference type="EMBL" id="GGEC01092792">
    <property type="protein sequence ID" value="MBX73276.1"/>
    <property type="molecule type" value="Transcribed_RNA"/>
</dbReference>
<reference evidence="1" key="1">
    <citation type="submission" date="2018-02" db="EMBL/GenBank/DDBJ databases">
        <title>Rhizophora mucronata_Transcriptome.</title>
        <authorList>
            <person name="Meera S.P."/>
            <person name="Sreeshan A."/>
            <person name="Augustine A."/>
        </authorList>
    </citation>
    <scope>NUCLEOTIDE SEQUENCE</scope>
    <source>
        <tissue evidence="1">Leaf</tissue>
    </source>
</reference>
<accession>A0A2P2R1Y5</accession>
<name>A0A2P2R1Y5_RHIMU</name>
<dbReference type="AlphaFoldDB" id="A0A2P2R1Y5"/>